<evidence type="ECO:0000256" key="3">
    <source>
        <dbReference type="ARBA" id="ARBA00022428"/>
    </source>
</evidence>
<evidence type="ECO:0000256" key="8">
    <source>
        <dbReference type="SAM" id="Phobius"/>
    </source>
</evidence>
<sequence length="321" mass="36436">MTKKDYAKITWPIFFQLISLPQKLTGLMPLLFGFAYAQYAFGRIDWINTLLYFVAQFCVALFVSGFNHVQDFKKAKDSKYLETTNIISYRHLNPKHVLYLMFSFLLVACSIGIILVFRTNLILLFIGGAAIFVAIFYTAGPIPLSRLPLGEMLSGPVEGFGTVFIASFINMPYLPIFLSFHSGWIVNLTVNLAVLFQLLLVGLPFAILDSTVMFADNICDLKQDIKNERYTLPFYLGKKKAVQIYPFWPSTALLFILISVIFNYLPIWSLLVLLLLPWIIKNTHAFMQFQDKATTFKSAINNLLMIGAAQVLIIVAFLLFS</sequence>
<dbReference type="EMBL" id="WERV01000002">
    <property type="protein sequence ID" value="MDV7714670.1"/>
    <property type="molecule type" value="Genomic_DNA"/>
</dbReference>
<dbReference type="UniPathway" id="UPA00079"/>
<evidence type="ECO:0000313" key="11">
    <source>
        <dbReference type="Proteomes" id="UP000181728"/>
    </source>
</evidence>
<gene>
    <name evidence="10" type="ORF">ATX59_05280</name>
    <name evidence="9" type="ORF">GA838_02585</name>
</gene>
<comment type="caution">
    <text evidence="9">The sequence shown here is derived from an EMBL/GenBank/DDBJ whole genome shotgun (WGS) entry which is preliminary data.</text>
</comment>
<protein>
    <submittedName>
        <fullName evidence="9 10">Prenyltransferase</fullName>
    </submittedName>
</protein>
<reference evidence="9" key="2">
    <citation type="submission" date="2019-10" db="EMBL/GenBank/DDBJ databases">
        <title>Malate fermentation in French cider.</title>
        <authorList>
            <person name="Cousin F.J."/>
            <person name="Medina Fernandez S."/>
            <person name="Misery B."/>
            <person name="Laplace J.-M."/>
            <person name="Cretenet M."/>
        </authorList>
    </citation>
    <scope>NUCLEOTIDE SEQUENCE</scope>
    <source>
        <strain evidence="9">UCMA15129</strain>
    </source>
</reference>
<feature type="transmembrane region" description="Helical" evidence="8">
    <location>
        <begin position="300"/>
        <end position="320"/>
    </location>
</feature>
<evidence type="ECO:0000313" key="10">
    <source>
        <dbReference type="EMBL" id="OIM21190.1"/>
    </source>
</evidence>
<dbReference type="Proteomes" id="UP001281024">
    <property type="component" value="Unassembled WGS sequence"/>
</dbReference>
<feature type="transmembrane region" description="Helical" evidence="8">
    <location>
        <begin position="121"/>
        <end position="139"/>
    </location>
</feature>
<proteinExistence type="predicted"/>
<dbReference type="AlphaFoldDB" id="A0A483BU71"/>
<feature type="transmembrane region" description="Helical" evidence="8">
    <location>
        <begin position="159"/>
        <end position="178"/>
    </location>
</feature>
<name>A0A483BU71_OENOE</name>
<evidence type="ECO:0000256" key="2">
    <source>
        <dbReference type="ARBA" id="ARBA00004863"/>
    </source>
</evidence>
<evidence type="ECO:0000313" key="12">
    <source>
        <dbReference type="Proteomes" id="UP001281024"/>
    </source>
</evidence>
<dbReference type="GO" id="GO:0009234">
    <property type="term" value="P:menaquinone biosynthetic process"/>
    <property type="evidence" value="ECO:0007669"/>
    <property type="project" value="UniProtKB-UniPathway"/>
</dbReference>
<evidence type="ECO:0000256" key="1">
    <source>
        <dbReference type="ARBA" id="ARBA00004141"/>
    </source>
</evidence>
<comment type="subcellular location">
    <subcellularLocation>
        <location evidence="1">Membrane</location>
        <topology evidence="1">Multi-pass membrane protein</topology>
    </subcellularLocation>
</comment>
<keyword evidence="7 8" id="KW-0472">Membrane</keyword>
<dbReference type="InterPro" id="IPR026046">
    <property type="entry name" value="UBIAD1"/>
</dbReference>
<keyword evidence="6 8" id="KW-1133">Transmembrane helix</keyword>
<feature type="transmembrane region" description="Helical" evidence="8">
    <location>
        <begin position="13"/>
        <end position="37"/>
    </location>
</feature>
<organism evidence="9 12">
    <name type="scientific">Oenococcus oeni</name>
    <name type="common">Leuconostoc oenos</name>
    <dbReference type="NCBI Taxonomy" id="1247"/>
    <lineage>
        <taxon>Bacteria</taxon>
        <taxon>Bacillati</taxon>
        <taxon>Bacillota</taxon>
        <taxon>Bacilli</taxon>
        <taxon>Lactobacillales</taxon>
        <taxon>Lactobacillaceae</taxon>
        <taxon>Oenococcus</taxon>
    </lineage>
</organism>
<dbReference type="GO" id="GO:0042371">
    <property type="term" value="P:vitamin K biosynthetic process"/>
    <property type="evidence" value="ECO:0007669"/>
    <property type="project" value="TreeGrafter"/>
</dbReference>
<dbReference type="Pfam" id="PF01040">
    <property type="entry name" value="UbiA"/>
    <property type="match status" value="1"/>
</dbReference>
<feature type="transmembrane region" description="Helical" evidence="8">
    <location>
        <begin position="252"/>
        <end position="279"/>
    </location>
</feature>
<keyword evidence="5 8" id="KW-0812">Transmembrane</keyword>
<accession>A0A483BU71</accession>
<feature type="transmembrane region" description="Helical" evidence="8">
    <location>
        <begin position="49"/>
        <end position="69"/>
    </location>
</feature>
<dbReference type="InterPro" id="IPR000537">
    <property type="entry name" value="UbiA_prenyltransferase"/>
</dbReference>
<comment type="pathway">
    <text evidence="2">Quinol/quinone metabolism; menaquinone biosynthesis.</text>
</comment>
<keyword evidence="4 10" id="KW-0808">Transferase</keyword>
<keyword evidence="3" id="KW-0474">Menaquinone biosynthesis</keyword>
<evidence type="ECO:0000256" key="5">
    <source>
        <dbReference type="ARBA" id="ARBA00022692"/>
    </source>
</evidence>
<feature type="transmembrane region" description="Helical" evidence="8">
    <location>
        <begin position="97"/>
        <end position="116"/>
    </location>
</feature>
<evidence type="ECO:0000313" key="9">
    <source>
        <dbReference type="EMBL" id="MDV7714670.1"/>
    </source>
</evidence>
<evidence type="ECO:0000256" key="6">
    <source>
        <dbReference type="ARBA" id="ARBA00022989"/>
    </source>
</evidence>
<evidence type="ECO:0000256" key="7">
    <source>
        <dbReference type="ARBA" id="ARBA00023136"/>
    </source>
</evidence>
<evidence type="ECO:0000256" key="4">
    <source>
        <dbReference type="ARBA" id="ARBA00022679"/>
    </source>
</evidence>
<dbReference type="PANTHER" id="PTHR13929">
    <property type="entry name" value="1,4-DIHYDROXY-2-NAPHTHOATE OCTAPRENYLTRANSFERASE"/>
    <property type="match status" value="1"/>
</dbReference>
<dbReference type="RefSeq" id="WP_071419238.1">
    <property type="nucleotide sequence ID" value="NZ_MLKQ01000163.1"/>
</dbReference>
<dbReference type="GO" id="GO:0016020">
    <property type="term" value="C:membrane"/>
    <property type="evidence" value="ECO:0007669"/>
    <property type="project" value="UniProtKB-SubCell"/>
</dbReference>
<reference evidence="10 11" key="1">
    <citation type="journal article" date="2016" name="BMC Genomics">
        <title>Consensus pan-genome assembly of the specialised wine bacterium Oenococcus oeni.</title>
        <authorList>
            <person name="Sternes P.R."/>
            <person name="Borneman A.R."/>
        </authorList>
    </citation>
    <scope>NUCLEOTIDE SEQUENCE [LARGE SCALE GENOMIC DNA]</scope>
    <source>
        <strain evidence="10 11">AWRIB661</strain>
    </source>
</reference>
<dbReference type="GO" id="GO:0004659">
    <property type="term" value="F:prenyltransferase activity"/>
    <property type="evidence" value="ECO:0007669"/>
    <property type="project" value="InterPro"/>
</dbReference>
<dbReference type="Gene3D" id="1.10.357.140">
    <property type="entry name" value="UbiA prenyltransferase"/>
    <property type="match status" value="1"/>
</dbReference>
<dbReference type="PANTHER" id="PTHR13929:SF0">
    <property type="entry name" value="UBIA PRENYLTRANSFERASE DOMAIN-CONTAINING PROTEIN 1"/>
    <property type="match status" value="1"/>
</dbReference>
<dbReference type="InterPro" id="IPR044878">
    <property type="entry name" value="UbiA_sf"/>
</dbReference>
<feature type="transmembrane region" description="Helical" evidence="8">
    <location>
        <begin position="185"/>
        <end position="207"/>
    </location>
</feature>
<dbReference type="EMBL" id="MLOK01000039">
    <property type="protein sequence ID" value="OIM21190.1"/>
    <property type="molecule type" value="Genomic_DNA"/>
</dbReference>
<dbReference type="Proteomes" id="UP000181728">
    <property type="component" value="Unassembled WGS sequence"/>
</dbReference>
<dbReference type="CDD" id="cd13962">
    <property type="entry name" value="PT_UbiA_UBIAD1"/>
    <property type="match status" value="1"/>
</dbReference>